<accession>V6LVP2</accession>
<dbReference type="EMBL" id="KI545981">
    <property type="protein sequence ID" value="EST48655.1"/>
    <property type="molecule type" value="Genomic_DNA"/>
</dbReference>
<dbReference type="EMBL" id="AUWU02000004">
    <property type="protein sequence ID" value="KAH0573737.1"/>
    <property type="molecule type" value="Genomic_DNA"/>
</dbReference>
<name>V6LVP2_9EUKA</name>
<dbReference type="Proteomes" id="UP000018208">
    <property type="component" value="Unassembled WGS sequence"/>
</dbReference>
<gene>
    <name evidence="1" type="ORF">SS50377_11268</name>
    <name evidence="2" type="ORF">SS50377_23672</name>
</gene>
<reference evidence="2" key="2">
    <citation type="submission" date="2020-12" db="EMBL/GenBank/DDBJ databases">
        <title>New Spironucleus salmonicida genome in near-complete chromosomes.</title>
        <authorList>
            <person name="Xu F."/>
            <person name="Kurt Z."/>
            <person name="Jimenez-Gonzalez A."/>
            <person name="Astvaldsson A."/>
            <person name="Andersson J.O."/>
            <person name="Svard S.G."/>
        </authorList>
    </citation>
    <scope>NUCLEOTIDE SEQUENCE</scope>
    <source>
        <strain evidence="2">ATCC 50377</strain>
    </source>
</reference>
<evidence type="ECO:0000313" key="3">
    <source>
        <dbReference type="Proteomes" id="UP000018208"/>
    </source>
</evidence>
<dbReference type="AlphaFoldDB" id="V6LVP2"/>
<dbReference type="InterPro" id="IPR015915">
    <property type="entry name" value="Kelch-typ_b-propeller"/>
</dbReference>
<evidence type="ECO:0000313" key="2">
    <source>
        <dbReference type="EMBL" id="KAH0573737.1"/>
    </source>
</evidence>
<sequence length="1001" mass="116277">MNDLQICIYNKNNETNQIIFALNNNIFFINENSIDIFKIELSTQKITNLSYQLPIPFSRQTITFNDESAFMVVNNVVLQFYEHQLIQTELEFVPNGDYSILVQDGLYVKNIHQQFVNTTSQNQIPATFQFKTQTTTNKNFGSVGYLLGQSLYEFKSKKLKEICQIKENYHSIIYFQNYIFLIGHDVAVFNVRTNQLHQSQLFLPDDKYILVQEYLATTSYLIYGYFILSSILFQGVTKTALRTFPQLRNSLEYSLLDHQFGFQSTGTICFLRNAHPCFTEIGNCQSYYQLEKDKIVIRNLDFEYNFRYAPAFEQIENTVYVFTQTGNFYKFSSSGLQLIITPQSPSGRLFSCLKKIDSDRLVLIGGIQIDYGFGISQTQKIKINILNDAWIYTISTNKWIQQEILLPKIHSHQLVITKSSIYIIWGSIDAQLTVNDSIYRIKYNQSKLLSVDEILMINQPSGRYGHTIIQHKNYCFILSGSLGIGLESPEHINILDIHKHKFYKATPKLTYSGCYQNYLLSNRFIVSTRAKFDFQKILDKFVHAKEAQKDINSNDLSKSALDVQSQYYINNNTLSKSVFTNKSTLSKSTFNPSTKLSNKNNNQNHFNTTINLSTLSNDSASSFNSGVSGATEKLKSKSKLSNQKDLQLIIATLYQTDILQKYSQIFHSMNVQIPEKTIISNTFAEFYFEQEKSLKQIVTTLTQEQKTQLFHEILSQVYVLHGLGMKIPSCLPDMIFIKNGNPQIRISAQYSLQIYEEIEETKMIIFDDEKIFNYNMFSERKVQVCYKFEEILETARDIRKKKIPANSLICIYHEGEPKPLKNYVLDQFVDLFSMETRHFIKLIKPFLSNFIVFPSTKRFPGVFYHLMIIDDDLNEFTFIKYLYQAFGQPIGKFSDIIKVAQEYGLHQSELIQLNWIVGISSMRWKTVVQYKNNYDKIRIDKYLQLLPNFAVNWIFSLTNSYTVVSGDFTQIEDCQLVVNIQEDDDVFRQNVVYQIAKRTVV</sequence>
<dbReference type="VEuPathDB" id="GiardiaDB:SS50377_23672"/>
<reference evidence="1 2" key="1">
    <citation type="journal article" date="2014" name="PLoS Genet.">
        <title>The Genome of Spironucleus salmonicida Highlights a Fish Pathogen Adapted to Fluctuating Environments.</title>
        <authorList>
            <person name="Xu F."/>
            <person name="Jerlstrom-Hultqvist J."/>
            <person name="Einarsson E."/>
            <person name="Astvaldsson A."/>
            <person name="Svard S.G."/>
            <person name="Andersson J.O."/>
        </authorList>
    </citation>
    <scope>NUCLEOTIDE SEQUENCE</scope>
    <source>
        <strain evidence="2">ATCC 50377</strain>
    </source>
</reference>
<proteinExistence type="predicted"/>
<dbReference type="SUPFAM" id="SSF117281">
    <property type="entry name" value="Kelch motif"/>
    <property type="match status" value="1"/>
</dbReference>
<protein>
    <submittedName>
        <fullName evidence="1">Uncharacterized protein</fullName>
    </submittedName>
</protein>
<evidence type="ECO:0000313" key="1">
    <source>
        <dbReference type="EMBL" id="EST48655.1"/>
    </source>
</evidence>
<dbReference type="Gene3D" id="2.120.10.80">
    <property type="entry name" value="Kelch-type beta propeller"/>
    <property type="match status" value="1"/>
</dbReference>
<organism evidence="1">
    <name type="scientific">Spironucleus salmonicida</name>
    <dbReference type="NCBI Taxonomy" id="348837"/>
    <lineage>
        <taxon>Eukaryota</taxon>
        <taxon>Metamonada</taxon>
        <taxon>Diplomonadida</taxon>
        <taxon>Hexamitidae</taxon>
        <taxon>Hexamitinae</taxon>
        <taxon>Spironucleus</taxon>
    </lineage>
</organism>
<keyword evidence="3" id="KW-1185">Reference proteome</keyword>